<dbReference type="PROSITE" id="PS50980">
    <property type="entry name" value="COA_CT_NTER"/>
    <property type="match status" value="1"/>
</dbReference>
<dbReference type="InterPro" id="IPR051047">
    <property type="entry name" value="AccD/PCCB"/>
</dbReference>
<evidence type="ECO:0000259" key="2">
    <source>
        <dbReference type="PROSITE" id="PS50989"/>
    </source>
</evidence>
<proteinExistence type="predicted"/>
<name>A0ABS4JQL5_9FIRM</name>
<dbReference type="InterPro" id="IPR011762">
    <property type="entry name" value="COA_CT_N"/>
</dbReference>
<feature type="domain" description="CoA carboxyltransferase N-terminal" evidence="1">
    <location>
        <begin position="3"/>
        <end position="259"/>
    </location>
</feature>
<keyword evidence="4" id="KW-1185">Reference proteome</keyword>
<dbReference type="SUPFAM" id="SSF52096">
    <property type="entry name" value="ClpP/crotonase"/>
    <property type="match status" value="2"/>
</dbReference>
<dbReference type="EMBL" id="JAGGLG010000003">
    <property type="protein sequence ID" value="MBP2017176.1"/>
    <property type="molecule type" value="Genomic_DNA"/>
</dbReference>
<organism evidence="3 4">
    <name type="scientific">Symbiobacterium terraclitae</name>
    <dbReference type="NCBI Taxonomy" id="557451"/>
    <lineage>
        <taxon>Bacteria</taxon>
        <taxon>Bacillati</taxon>
        <taxon>Bacillota</taxon>
        <taxon>Clostridia</taxon>
        <taxon>Eubacteriales</taxon>
        <taxon>Symbiobacteriaceae</taxon>
        <taxon>Symbiobacterium</taxon>
    </lineage>
</organism>
<dbReference type="InterPro" id="IPR034733">
    <property type="entry name" value="AcCoA_carboxyl_beta"/>
</dbReference>
<dbReference type="Proteomes" id="UP001519289">
    <property type="component" value="Unassembled WGS sequence"/>
</dbReference>
<dbReference type="PANTHER" id="PTHR43842">
    <property type="entry name" value="PROPIONYL-COA CARBOXYLASE BETA CHAIN"/>
    <property type="match status" value="1"/>
</dbReference>
<dbReference type="Gene3D" id="3.90.226.10">
    <property type="entry name" value="2-enoyl-CoA Hydratase, Chain A, domain 1"/>
    <property type="match status" value="2"/>
</dbReference>
<comment type="caution">
    <text evidence="3">The sequence shown here is derived from an EMBL/GenBank/DDBJ whole genome shotgun (WGS) entry which is preliminary data.</text>
</comment>
<reference evidence="3 4" key="1">
    <citation type="submission" date="2021-03" db="EMBL/GenBank/DDBJ databases">
        <title>Genomic Encyclopedia of Type Strains, Phase IV (KMG-IV): sequencing the most valuable type-strain genomes for metagenomic binning, comparative biology and taxonomic classification.</title>
        <authorList>
            <person name="Goeker M."/>
        </authorList>
    </citation>
    <scope>NUCLEOTIDE SEQUENCE [LARGE SCALE GENOMIC DNA]</scope>
    <source>
        <strain evidence="3 4">DSM 27138</strain>
    </source>
</reference>
<evidence type="ECO:0000313" key="4">
    <source>
        <dbReference type="Proteomes" id="UP001519289"/>
    </source>
</evidence>
<protein>
    <submittedName>
        <fullName evidence="3">Acetyl-CoA carboxylase carboxyltransferase component</fullName>
    </submittedName>
</protein>
<dbReference type="PANTHER" id="PTHR43842:SF2">
    <property type="entry name" value="PROPIONYL-COA CARBOXYLASE BETA CHAIN, MITOCHONDRIAL"/>
    <property type="match status" value="1"/>
</dbReference>
<accession>A0ABS4JQL5</accession>
<dbReference type="Pfam" id="PF01039">
    <property type="entry name" value="Carboxyl_trans"/>
    <property type="match status" value="1"/>
</dbReference>
<sequence length="515" mass="55525">MSMEDLVAELGAREARLRLGGGEKALAKRKEQGRLTARERLDLLFDPGSFVEIDLHVRHRGTELGMAERETPAEGVVTGFGTVDGRTVYAFSQDFTVMGGSLGEMHARKIQKVQEMALKAGCPIVGIQDSGGARIQEHIDALNGYGRIFFNNTLASGVIPQISVIMGPCAGGAVYSPGLTDFIFMVDKTSYMYITGPEVIKAVTGETTTHEALGGAQAHCERSGVAHFRAPDEPSCLAAVRRLLSFLPSNNVDDPPPGPATDPIWRAEERLLHIVPDNPNKPYDVREVITAVVDGGDFLEVQPGWAMNMVVGFARLDGRTVGIVANQARVLAGCIDINASDKAARFIRFCDAFNIPVITFVDTPGYLPGTAQEYGGIIRHGAKLLYAYCEATVPKLVVVLRKAYGGAYLAMSSQSLGADFTVAWPTAEIAVMGADGAANILFKPGPEVEDPQAARAEWVARYKEKFNTPYNAAGRGFVEAVIDPRQTRPLLAQALRALGTKRESRPAKKHGNFPV</sequence>
<dbReference type="PROSITE" id="PS50989">
    <property type="entry name" value="COA_CT_CTER"/>
    <property type="match status" value="1"/>
</dbReference>
<evidence type="ECO:0000259" key="1">
    <source>
        <dbReference type="PROSITE" id="PS50980"/>
    </source>
</evidence>
<dbReference type="InterPro" id="IPR011763">
    <property type="entry name" value="COA_CT_C"/>
</dbReference>
<feature type="domain" description="CoA carboxyltransferase C-terminal" evidence="2">
    <location>
        <begin position="267"/>
        <end position="497"/>
    </location>
</feature>
<dbReference type="InterPro" id="IPR029045">
    <property type="entry name" value="ClpP/crotonase-like_dom_sf"/>
</dbReference>
<gene>
    <name evidence="3" type="ORF">J2Z79_000550</name>
</gene>
<evidence type="ECO:0000313" key="3">
    <source>
        <dbReference type="EMBL" id="MBP2017176.1"/>
    </source>
</evidence>